<accession>A0AAU9NRN0</accession>
<dbReference type="EMBL" id="CAKMRJ010005412">
    <property type="protein sequence ID" value="CAH1440560.1"/>
    <property type="molecule type" value="Genomic_DNA"/>
</dbReference>
<dbReference type="AlphaFoldDB" id="A0AAU9NRN0"/>
<organism evidence="1 2">
    <name type="scientific">Lactuca virosa</name>
    <dbReference type="NCBI Taxonomy" id="75947"/>
    <lineage>
        <taxon>Eukaryota</taxon>
        <taxon>Viridiplantae</taxon>
        <taxon>Streptophyta</taxon>
        <taxon>Embryophyta</taxon>
        <taxon>Tracheophyta</taxon>
        <taxon>Spermatophyta</taxon>
        <taxon>Magnoliopsida</taxon>
        <taxon>eudicotyledons</taxon>
        <taxon>Gunneridae</taxon>
        <taxon>Pentapetalae</taxon>
        <taxon>asterids</taxon>
        <taxon>campanulids</taxon>
        <taxon>Asterales</taxon>
        <taxon>Asteraceae</taxon>
        <taxon>Cichorioideae</taxon>
        <taxon>Cichorieae</taxon>
        <taxon>Lactucinae</taxon>
        <taxon>Lactuca</taxon>
    </lineage>
</organism>
<comment type="caution">
    <text evidence="1">The sequence shown here is derived from an EMBL/GenBank/DDBJ whole genome shotgun (WGS) entry which is preliminary data.</text>
</comment>
<keyword evidence="2" id="KW-1185">Reference proteome</keyword>
<dbReference type="Proteomes" id="UP001157418">
    <property type="component" value="Unassembled WGS sequence"/>
</dbReference>
<evidence type="ECO:0000313" key="2">
    <source>
        <dbReference type="Proteomes" id="UP001157418"/>
    </source>
</evidence>
<evidence type="ECO:0000313" key="1">
    <source>
        <dbReference type="EMBL" id="CAH1440560.1"/>
    </source>
</evidence>
<protein>
    <submittedName>
        <fullName evidence="1">Uncharacterized protein</fullName>
    </submittedName>
</protein>
<reference evidence="1 2" key="1">
    <citation type="submission" date="2022-01" db="EMBL/GenBank/DDBJ databases">
        <authorList>
            <person name="Xiong W."/>
            <person name="Schranz E."/>
        </authorList>
    </citation>
    <scope>NUCLEOTIDE SEQUENCE [LARGE SCALE GENOMIC DNA]</scope>
</reference>
<name>A0AAU9NRN0_9ASTR</name>
<gene>
    <name evidence="1" type="ORF">LVIROSA_LOCUS26688</name>
</gene>
<sequence length="73" mass="8557">MPASHSWLAISERIRARSKYIPFYLVDPPFISLLREVCFVVFTHCPSRSGRPWIVCSCVGRDIMYGILRVRHY</sequence>
<proteinExistence type="predicted"/>